<dbReference type="GO" id="GO:0004016">
    <property type="term" value="F:adenylate cyclase activity"/>
    <property type="evidence" value="ECO:0007669"/>
    <property type="project" value="UniProtKB-UniRule"/>
</dbReference>
<feature type="domain" description="DAC" evidence="12">
    <location>
        <begin position="85"/>
        <end position="241"/>
    </location>
</feature>
<reference evidence="13" key="1">
    <citation type="submission" date="2020-03" db="EMBL/GenBank/DDBJ databases">
        <title>Spirochaetal bacteria isolated from arthropods constitute a novel genus Entomospira genus novum within the order Spirochaetales.</title>
        <authorList>
            <person name="Grana-Miraglia L."/>
            <person name="Sikutova S."/>
            <person name="Fingerle V."/>
            <person name="Sing A."/>
            <person name="Castillo-Ramirez S."/>
            <person name="Margos G."/>
            <person name="Rudolf I."/>
        </authorList>
    </citation>
    <scope>NUCLEOTIDE SEQUENCE</scope>
    <source>
        <strain evidence="13">BR208</strain>
    </source>
</reference>
<name>A0A968GBZ7_9SPIO</name>
<dbReference type="InterPro" id="IPR014046">
    <property type="entry name" value="C-di-AMP_synthase"/>
</dbReference>
<evidence type="ECO:0000256" key="4">
    <source>
        <dbReference type="ARBA" id="ARBA00022692"/>
    </source>
</evidence>
<dbReference type="Pfam" id="PF02457">
    <property type="entry name" value="DAC"/>
    <property type="match status" value="1"/>
</dbReference>
<feature type="region of interest" description="Disordered" evidence="11">
    <location>
        <begin position="254"/>
        <end position="274"/>
    </location>
</feature>
<dbReference type="EC" id="2.7.7.85" evidence="10"/>
<dbReference type="RefSeq" id="WP_167703429.1">
    <property type="nucleotide sequence ID" value="NZ_CP118168.1"/>
</dbReference>
<dbReference type="GO" id="GO:0106408">
    <property type="term" value="F:diadenylate cyclase activity"/>
    <property type="evidence" value="ECO:0007669"/>
    <property type="project" value="UniProtKB-EC"/>
</dbReference>
<dbReference type="SUPFAM" id="SSF143597">
    <property type="entry name" value="YojJ-like"/>
    <property type="match status" value="1"/>
</dbReference>
<evidence type="ECO:0000256" key="8">
    <source>
        <dbReference type="ARBA" id="ARBA00022989"/>
    </source>
</evidence>
<keyword evidence="9 10" id="KW-0472">Membrane</keyword>
<evidence type="ECO:0000313" key="14">
    <source>
        <dbReference type="Proteomes" id="UP000752013"/>
    </source>
</evidence>
<evidence type="ECO:0000259" key="12">
    <source>
        <dbReference type="PROSITE" id="PS51794"/>
    </source>
</evidence>
<dbReference type="InterPro" id="IPR050338">
    <property type="entry name" value="DisA"/>
</dbReference>
<evidence type="ECO:0000313" key="13">
    <source>
        <dbReference type="EMBL" id="NIZ46994.1"/>
    </source>
</evidence>
<accession>A0A968GBZ7</accession>
<dbReference type="Gene3D" id="3.40.1700.10">
    <property type="entry name" value="DNA integrity scanning protein, DisA, N-terminal domain"/>
    <property type="match status" value="1"/>
</dbReference>
<keyword evidence="6 10" id="KW-0547">Nucleotide-binding</keyword>
<comment type="caution">
    <text evidence="10">Lacks conserved residue(s) required for the propagation of feature annotation.</text>
</comment>
<keyword evidence="3 10" id="KW-0808">Transferase</keyword>
<dbReference type="EMBL" id="JAATLK010000001">
    <property type="protein sequence ID" value="NIZ46994.1"/>
    <property type="molecule type" value="Genomic_DNA"/>
</dbReference>
<evidence type="ECO:0000256" key="9">
    <source>
        <dbReference type="ARBA" id="ARBA00023136"/>
    </source>
</evidence>
<comment type="similarity">
    <text evidence="10">Belongs to the adenylate cyclase family. DacA/CdaA subfamily.</text>
</comment>
<evidence type="ECO:0000256" key="11">
    <source>
        <dbReference type="SAM" id="MobiDB-lite"/>
    </source>
</evidence>
<protein>
    <recommendedName>
        <fullName evidence="10">Diadenylate cyclase</fullName>
        <shortName evidence="10">DAC</shortName>
        <ecNumber evidence="10">2.7.7.85</ecNumber>
    </recommendedName>
    <alternativeName>
        <fullName evidence="10">Cyclic-di-AMP synthase</fullName>
        <shortName evidence="10">c-di-AMP synthase</shortName>
    </alternativeName>
</protein>
<proteinExistence type="inferred from homology"/>
<dbReference type="InterPro" id="IPR034701">
    <property type="entry name" value="CdaA"/>
</dbReference>
<dbReference type="AlphaFoldDB" id="A0A968GBZ7"/>
<evidence type="ECO:0000256" key="3">
    <source>
        <dbReference type="ARBA" id="ARBA00022679"/>
    </source>
</evidence>
<gene>
    <name evidence="10" type="primary">dacA</name>
    <name evidence="13" type="ORF">HCT46_03580</name>
</gene>
<dbReference type="InterPro" id="IPR003390">
    <property type="entry name" value="DNA_integrity_scan_DisA_N"/>
</dbReference>
<feature type="transmembrane region" description="Helical" evidence="10">
    <location>
        <begin position="39"/>
        <end position="60"/>
    </location>
</feature>
<dbReference type="GO" id="GO:0005524">
    <property type="term" value="F:ATP binding"/>
    <property type="evidence" value="ECO:0007669"/>
    <property type="project" value="UniProtKB-UniRule"/>
</dbReference>
<dbReference type="InterPro" id="IPR036888">
    <property type="entry name" value="DNA_integrity_DisA_N_sf"/>
</dbReference>
<keyword evidence="5 10" id="KW-0548">Nucleotidyltransferase</keyword>
<feature type="transmembrane region" description="Helical" evidence="10">
    <location>
        <begin position="14"/>
        <end position="32"/>
    </location>
</feature>
<evidence type="ECO:0000256" key="6">
    <source>
        <dbReference type="ARBA" id="ARBA00022741"/>
    </source>
</evidence>
<sequence>MDNWLNNTWLFSEILRPFLDISILAVVFYQVYQHVLRSYGNYIAKALRGPITVFLVAYIFQLKTILWLYQLMSPFLVIAVAIVFQPELRKMLAKIGRKGWIVAEQQASAEKIDMIFAALQALSERGRGALIVFSRSLALRNVIETGTRLDAELSGALIMTIFEHDTLLHDGAVVVHNGRCIAAGCFLSLSKQENLRKSFGTRHRAALGVTEESDAVVLVLSEESGALSIAVDGVLYYDRSMDELKTFLRSLLTSNTGSSQSSDGERTSTLDDID</sequence>
<dbReference type="PANTHER" id="PTHR34185">
    <property type="entry name" value="DIADENYLATE CYCLASE"/>
    <property type="match status" value="1"/>
</dbReference>
<organism evidence="13 14">
    <name type="scientific">Entomospira nematocerorum</name>
    <dbReference type="NCBI Taxonomy" id="2719987"/>
    <lineage>
        <taxon>Bacteria</taxon>
        <taxon>Pseudomonadati</taxon>
        <taxon>Spirochaetota</taxon>
        <taxon>Spirochaetia</taxon>
        <taxon>Spirochaetales</taxon>
        <taxon>Spirochaetaceae</taxon>
        <taxon>Entomospira</taxon>
    </lineage>
</organism>
<dbReference type="Proteomes" id="UP000752013">
    <property type="component" value="Unassembled WGS sequence"/>
</dbReference>
<feature type="transmembrane region" description="Helical" evidence="10">
    <location>
        <begin position="66"/>
        <end position="84"/>
    </location>
</feature>
<evidence type="ECO:0000256" key="5">
    <source>
        <dbReference type="ARBA" id="ARBA00022695"/>
    </source>
</evidence>
<feature type="compositionally biased region" description="Basic and acidic residues" evidence="11">
    <location>
        <begin position="263"/>
        <end position="274"/>
    </location>
</feature>
<dbReference type="PIRSF" id="PIRSF004793">
    <property type="entry name" value="UCP004793"/>
    <property type="match status" value="1"/>
</dbReference>
<dbReference type="NCBIfam" id="TIGR00159">
    <property type="entry name" value="diadenylate cyclase CdaA"/>
    <property type="match status" value="1"/>
</dbReference>
<dbReference type="HAMAP" id="MF_01499">
    <property type="entry name" value="DacA"/>
    <property type="match status" value="1"/>
</dbReference>
<keyword evidence="2 10" id="KW-1003">Cell membrane</keyword>
<dbReference type="GO" id="GO:0006171">
    <property type="term" value="P:cAMP biosynthetic process"/>
    <property type="evidence" value="ECO:0007669"/>
    <property type="project" value="InterPro"/>
</dbReference>
<comment type="catalytic activity">
    <reaction evidence="1 10">
        <text>2 ATP = 3',3'-c-di-AMP + 2 diphosphate</text>
        <dbReference type="Rhea" id="RHEA:35655"/>
        <dbReference type="ChEBI" id="CHEBI:30616"/>
        <dbReference type="ChEBI" id="CHEBI:33019"/>
        <dbReference type="ChEBI" id="CHEBI:71500"/>
        <dbReference type="EC" id="2.7.7.85"/>
    </reaction>
</comment>
<keyword evidence="4 10" id="KW-0812">Transmembrane</keyword>
<comment type="subunit">
    <text evidence="10">Probably a homodimer.</text>
</comment>
<keyword evidence="14" id="KW-1185">Reference proteome</keyword>
<evidence type="ECO:0000256" key="10">
    <source>
        <dbReference type="HAMAP-Rule" id="MF_01499"/>
    </source>
</evidence>
<dbReference type="PROSITE" id="PS51794">
    <property type="entry name" value="DAC"/>
    <property type="match status" value="1"/>
</dbReference>
<keyword evidence="8 10" id="KW-1133">Transmembrane helix</keyword>
<dbReference type="PANTHER" id="PTHR34185:SF1">
    <property type="entry name" value="DIADENYLATE CYCLASE"/>
    <property type="match status" value="1"/>
</dbReference>
<keyword evidence="7 10" id="KW-0067">ATP-binding</keyword>
<comment type="function">
    <text evidence="10">Catalyzes the condensation of 2 ATP molecules into cyclic di-AMP (c-di-AMP), a second messenger used to regulate differing processes in different bacteria.</text>
</comment>
<evidence type="ECO:0000256" key="1">
    <source>
        <dbReference type="ARBA" id="ARBA00000877"/>
    </source>
</evidence>
<comment type="caution">
    <text evidence="13">The sequence shown here is derived from an EMBL/GenBank/DDBJ whole genome shotgun (WGS) entry which is preliminary data.</text>
</comment>
<evidence type="ECO:0000256" key="7">
    <source>
        <dbReference type="ARBA" id="ARBA00022840"/>
    </source>
</evidence>
<evidence type="ECO:0000256" key="2">
    <source>
        <dbReference type="ARBA" id="ARBA00022475"/>
    </source>
</evidence>